<name>A0A4C1VGJ9_EUMVA</name>
<evidence type="ECO:0000313" key="2">
    <source>
        <dbReference type="Proteomes" id="UP000299102"/>
    </source>
</evidence>
<dbReference type="AlphaFoldDB" id="A0A4C1VGJ9"/>
<evidence type="ECO:0000313" key="1">
    <source>
        <dbReference type="EMBL" id="GBP37134.1"/>
    </source>
</evidence>
<keyword evidence="2" id="KW-1185">Reference proteome</keyword>
<proteinExistence type="predicted"/>
<gene>
    <name evidence="1" type="ORF">EVAR_24266_1</name>
</gene>
<dbReference type="Proteomes" id="UP000299102">
    <property type="component" value="Unassembled WGS sequence"/>
</dbReference>
<accession>A0A4C1VGJ9</accession>
<comment type="caution">
    <text evidence="1">The sequence shown here is derived from an EMBL/GenBank/DDBJ whole genome shotgun (WGS) entry which is preliminary data.</text>
</comment>
<reference evidence="1 2" key="1">
    <citation type="journal article" date="2019" name="Commun. Biol.">
        <title>The bagworm genome reveals a unique fibroin gene that provides high tensile strength.</title>
        <authorList>
            <person name="Kono N."/>
            <person name="Nakamura H."/>
            <person name="Ohtoshi R."/>
            <person name="Tomita M."/>
            <person name="Numata K."/>
            <person name="Arakawa K."/>
        </authorList>
    </citation>
    <scope>NUCLEOTIDE SEQUENCE [LARGE SCALE GENOMIC DNA]</scope>
</reference>
<organism evidence="1 2">
    <name type="scientific">Eumeta variegata</name>
    <name type="common">Bagworm moth</name>
    <name type="synonym">Eumeta japonica</name>
    <dbReference type="NCBI Taxonomy" id="151549"/>
    <lineage>
        <taxon>Eukaryota</taxon>
        <taxon>Metazoa</taxon>
        <taxon>Ecdysozoa</taxon>
        <taxon>Arthropoda</taxon>
        <taxon>Hexapoda</taxon>
        <taxon>Insecta</taxon>
        <taxon>Pterygota</taxon>
        <taxon>Neoptera</taxon>
        <taxon>Endopterygota</taxon>
        <taxon>Lepidoptera</taxon>
        <taxon>Glossata</taxon>
        <taxon>Ditrysia</taxon>
        <taxon>Tineoidea</taxon>
        <taxon>Psychidae</taxon>
        <taxon>Oiketicinae</taxon>
        <taxon>Eumeta</taxon>
    </lineage>
</organism>
<dbReference type="EMBL" id="BGZK01000329">
    <property type="protein sequence ID" value="GBP37134.1"/>
    <property type="molecule type" value="Genomic_DNA"/>
</dbReference>
<protein>
    <submittedName>
        <fullName evidence="1">Uncharacterized protein</fullName>
    </submittedName>
</protein>
<sequence length="475" mass="53344">MKTISDCYGPAITVDVPFSSRTNTDMIMITISELDTHFQIRVLSRGECVISPFEKLRTNNVRAACYTCSVTYISVVLTYYRCLLSKNKQNKKLQPTLCPRYSGQRPDLRRRTLEWSICDLRTDAQFEEARRAGSKIEKNWVVGLNQHRSAEHALQPCKLGESTRDQRAPPDTSDTQLEYYIGIEIWIHNRISDRRRRGLMERGATDGRRLWGHGGGVGRRNSNSLDETQQWELLFDACILALIRIEETNSSPKATTNQRRSVANGHSNHHAIAAAHYHYRERLPQTVFVEVSIDVAVEDVRSPRRRTICIVLRSPQNSTPARGRVWSSIDLTVPIVPRSCGACESAAVLAPGCVTPPPQTGDVAKIYLARFDTFYRFGITVTPAGARPTRRAGRDGASRCGVAVSHLIALFTCHLRIHHSRRRSRKVTAAATRPMDLSQFNICIGTERASGAGVGLSHRCLNVPRAVRVRFVLRS</sequence>